<dbReference type="Proteomes" id="UP000186914">
    <property type="component" value="Unassembled WGS sequence"/>
</dbReference>
<dbReference type="GO" id="GO:0005840">
    <property type="term" value="C:ribosome"/>
    <property type="evidence" value="ECO:0007669"/>
    <property type="project" value="UniProtKB-KW"/>
</dbReference>
<accession>A0A1N7FHZ4</accession>
<gene>
    <name evidence="1" type="ORF">SAMN05421858_5081</name>
</gene>
<organism evidence="1 2">
    <name type="scientific">Haladaptatus litoreus</name>
    <dbReference type="NCBI Taxonomy" id="553468"/>
    <lineage>
        <taxon>Archaea</taxon>
        <taxon>Methanobacteriati</taxon>
        <taxon>Methanobacteriota</taxon>
        <taxon>Stenosarchaea group</taxon>
        <taxon>Halobacteria</taxon>
        <taxon>Halobacteriales</taxon>
        <taxon>Haladaptataceae</taxon>
        <taxon>Haladaptatus</taxon>
    </lineage>
</organism>
<sequence length="52" mass="5913">MAMTKASNTEKTCEVCGDLRDVASRLNLCRSCLRQWLVQANEKLQEAVKVDR</sequence>
<protein>
    <submittedName>
        <fullName evidence="1">Ribosomal protein S14p/S29e</fullName>
    </submittedName>
</protein>
<name>A0A1N7FHZ4_9EURY</name>
<keyword evidence="2" id="KW-1185">Reference proteome</keyword>
<evidence type="ECO:0000313" key="2">
    <source>
        <dbReference type="Proteomes" id="UP000186914"/>
    </source>
</evidence>
<dbReference type="EMBL" id="FTNO01000009">
    <property type="protein sequence ID" value="SIR99943.1"/>
    <property type="molecule type" value="Genomic_DNA"/>
</dbReference>
<evidence type="ECO:0000313" key="1">
    <source>
        <dbReference type="EMBL" id="SIR99943.1"/>
    </source>
</evidence>
<proteinExistence type="predicted"/>
<dbReference type="AlphaFoldDB" id="A0A1N7FHZ4"/>
<keyword evidence="1" id="KW-0689">Ribosomal protein</keyword>
<keyword evidence="1" id="KW-0687">Ribonucleoprotein</keyword>
<reference evidence="2" key="1">
    <citation type="submission" date="2017-01" db="EMBL/GenBank/DDBJ databases">
        <authorList>
            <person name="Varghese N."/>
            <person name="Submissions S."/>
        </authorList>
    </citation>
    <scope>NUCLEOTIDE SEQUENCE [LARGE SCALE GENOMIC DNA]</scope>
    <source>
        <strain evidence="2">CGMCC 1.7737</strain>
    </source>
</reference>